<comment type="similarity">
    <text evidence="1">Belongs to the fasciclin-like AGP family.</text>
</comment>
<evidence type="ECO:0000313" key="5">
    <source>
        <dbReference type="Proteomes" id="UP001420932"/>
    </source>
</evidence>
<feature type="signal peptide" evidence="2">
    <location>
        <begin position="1"/>
        <end position="24"/>
    </location>
</feature>
<dbReference type="SMART" id="SM00554">
    <property type="entry name" value="FAS1"/>
    <property type="match status" value="1"/>
</dbReference>
<feature type="domain" description="FAS1" evidence="3">
    <location>
        <begin position="68"/>
        <end position="164"/>
    </location>
</feature>
<keyword evidence="2" id="KW-0732">Signal</keyword>
<dbReference type="PANTHER" id="PTHR36069">
    <property type="entry name" value="EXPRESSED PROTEIN-RELATED"/>
    <property type="match status" value="1"/>
</dbReference>
<proteinExistence type="inferred from homology"/>
<gene>
    <name evidence="4" type="ORF">Syun_018110</name>
</gene>
<accession>A0AAP0IRN4</accession>
<keyword evidence="5" id="KW-1185">Reference proteome</keyword>
<protein>
    <recommendedName>
        <fullName evidence="3">FAS1 domain-containing protein</fullName>
    </recommendedName>
</protein>
<dbReference type="Pfam" id="PF02469">
    <property type="entry name" value="Fasciclin"/>
    <property type="match status" value="1"/>
</dbReference>
<name>A0AAP0IRN4_9MAGN</name>
<dbReference type="InterPro" id="IPR053339">
    <property type="entry name" value="FAS1_domain_protein"/>
</dbReference>
<dbReference type="InterPro" id="IPR036378">
    <property type="entry name" value="FAS1_dom_sf"/>
</dbReference>
<evidence type="ECO:0000256" key="2">
    <source>
        <dbReference type="SAM" id="SignalP"/>
    </source>
</evidence>
<dbReference type="Proteomes" id="UP001420932">
    <property type="component" value="Unassembled WGS sequence"/>
</dbReference>
<feature type="chain" id="PRO_5042931794" description="FAS1 domain-containing protein" evidence="2">
    <location>
        <begin position="25"/>
        <end position="173"/>
    </location>
</feature>
<dbReference type="InterPro" id="IPR000782">
    <property type="entry name" value="FAS1_domain"/>
</dbReference>
<sequence>MEMVMNHQLASLILFMGLFTSAFAVSVIATPSRRNLSGAIKEMQDAKYYSFVMLIKMHPLETLLQNVTFFMPSDKILSDSALSEDGVHQFLLEHSMPAPLLFNQLRNFPTASLIPTSHAGFMLNVSNNGVNSFYINNVKIVGPNICTSGSSIRCHGINGLLGPVINTTSPIFP</sequence>
<dbReference type="EMBL" id="JBBNAF010000008">
    <property type="protein sequence ID" value="KAK9120493.1"/>
    <property type="molecule type" value="Genomic_DNA"/>
</dbReference>
<comment type="caution">
    <text evidence="4">The sequence shown here is derived from an EMBL/GenBank/DDBJ whole genome shotgun (WGS) entry which is preliminary data.</text>
</comment>
<reference evidence="4 5" key="1">
    <citation type="submission" date="2024-01" db="EMBL/GenBank/DDBJ databases">
        <title>Genome assemblies of Stephania.</title>
        <authorList>
            <person name="Yang L."/>
        </authorList>
    </citation>
    <scope>NUCLEOTIDE SEQUENCE [LARGE SCALE GENOMIC DNA]</scope>
    <source>
        <strain evidence="4">YNDBR</strain>
        <tissue evidence="4">Leaf</tissue>
    </source>
</reference>
<dbReference type="Gene3D" id="2.30.180.10">
    <property type="entry name" value="FAS1 domain"/>
    <property type="match status" value="1"/>
</dbReference>
<evidence type="ECO:0000313" key="4">
    <source>
        <dbReference type="EMBL" id="KAK9120493.1"/>
    </source>
</evidence>
<dbReference type="SUPFAM" id="SSF82153">
    <property type="entry name" value="FAS1 domain"/>
    <property type="match status" value="1"/>
</dbReference>
<dbReference type="PANTHER" id="PTHR36069:SF1">
    <property type="entry name" value="EXPRESSED PROTEIN"/>
    <property type="match status" value="1"/>
</dbReference>
<dbReference type="AlphaFoldDB" id="A0AAP0IRN4"/>
<organism evidence="4 5">
    <name type="scientific">Stephania yunnanensis</name>
    <dbReference type="NCBI Taxonomy" id="152371"/>
    <lineage>
        <taxon>Eukaryota</taxon>
        <taxon>Viridiplantae</taxon>
        <taxon>Streptophyta</taxon>
        <taxon>Embryophyta</taxon>
        <taxon>Tracheophyta</taxon>
        <taxon>Spermatophyta</taxon>
        <taxon>Magnoliopsida</taxon>
        <taxon>Ranunculales</taxon>
        <taxon>Menispermaceae</taxon>
        <taxon>Menispermoideae</taxon>
        <taxon>Cissampelideae</taxon>
        <taxon>Stephania</taxon>
    </lineage>
</organism>
<evidence type="ECO:0000256" key="1">
    <source>
        <dbReference type="ARBA" id="ARBA00007843"/>
    </source>
</evidence>
<evidence type="ECO:0000259" key="3">
    <source>
        <dbReference type="SMART" id="SM00554"/>
    </source>
</evidence>